<evidence type="ECO:0000259" key="1">
    <source>
        <dbReference type="Pfam" id="PF01551"/>
    </source>
</evidence>
<proteinExistence type="predicted"/>
<dbReference type="InterPro" id="IPR050570">
    <property type="entry name" value="Cell_wall_metabolism_enzyme"/>
</dbReference>
<accession>A0A1F6DC83</accession>
<name>A0A1F6DC83_9BACT</name>
<gene>
    <name evidence="2" type="ORF">A3C89_03580</name>
</gene>
<evidence type="ECO:0000313" key="3">
    <source>
        <dbReference type="Proteomes" id="UP000178794"/>
    </source>
</evidence>
<organism evidence="2 3">
    <name type="scientific">Candidatus Kaiserbacteria bacterium RIFCSPHIGHO2_02_FULL_50_50</name>
    <dbReference type="NCBI Taxonomy" id="1798492"/>
    <lineage>
        <taxon>Bacteria</taxon>
        <taxon>Candidatus Kaiseribacteriota</taxon>
    </lineage>
</organism>
<dbReference type="Pfam" id="PF01551">
    <property type="entry name" value="Peptidase_M23"/>
    <property type="match status" value="1"/>
</dbReference>
<dbReference type="PANTHER" id="PTHR21666:SF270">
    <property type="entry name" value="MUREIN HYDROLASE ACTIVATOR ENVC"/>
    <property type="match status" value="1"/>
</dbReference>
<dbReference type="Gene3D" id="2.70.70.10">
    <property type="entry name" value="Glucose Permease (Domain IIA)"/>
    <property type="match status" value="1"/>
</dbReference>
<feature type="domain" description="M23ase beta-sheet core" evidence="1">
    <location>
        <begin position="120"/>
        <end position="207"/>
    </location>
</feature>
<reference evidence="2 3" key="1">
    <citation type="journal article" date="2016" name="Nat. Commun.">
        <title>Thousands of microbial genomes shed light on interconnected biogeochemical processes in an aquifer system.</title>
        <authorList>
            <person name="Anantharaman K."/>
            <person name="Brown C.T."/>
            <person name="Hug L.A."/>
            <person name="Sharon I."/>
            <person name="Castelle C.J."/>
            <person name="Probst A.J."/>
            <person name="Thomas B.C."/>
            <person name="Singh A."/>
            <person name="Wilkins M.J."/>
            <person name="Karaoz U."/>
            <person name="Brodie E.L."/>
            <person name="Williams K.H."/>
            <person name="Hubbard S.S."/>
            <person name="Banfield J.F."/>
        </authorList>
    </citation>
    <scope>NUCLEOTIDE SEQUENCE [LARGE SCALE GENOMIC DNA]</scope>
</reference>
<dbReference type="SUPFAM" id="SSF51261">
    <property type="entry name" value="Duplicated hybrid motif"/>
    <property type="match status" value="1"/>
</dbReference>
<dbReference type="PANTHER" id="PTHR21666">
    <property type="entry name" value="PEPTIDASE-RELATED"/>
    <property type="match status" value="1"/>
</dbReference>
<sequence length="228" mass="25232">MEQRLIRTLTVILLMFGMNQVYAGFLKFPVPQSGYTPSTVPITAVMDHDSDWNKIKTRTGETGSYANGCLAYVSGNVSCTSSNTSYPWAYKRPGGAAWSTPGINYIDLAPGNNVWMWYDNHHGYDFSVSQWLPVVSAESGTVTDINTSWGQVTITHSNGYRTTYTHMYLNLPMPQTVSKGQHIGWVSNVAPSSQAVGVHLHFVVERNTGGHWYQVDPYGGSGEPVLWD</sequence>
<dbReference type="GO" id="GO:0004222">
    <property type="term" value="F:metalloendopeptidase activity"/>
    <property type="evidence" value="ECO:0007669"/>
    <property type="project" value="TreeGrafter"/>
</dbReference>
<dbReference type="STRING" id="1798492.A3C89_03580"/>
<dbReference type="CDD" id="cd12797">
    <property type="entry name" value="M23_peptidase"/>
    <property type="match status" value="1"/>
</dbReference>
<protein>
    <recommendedName>
        <fullName evidence="1">M23ase beta-sheet core domain-containing protein</fullName>
    </recommendedName>
</protein>
<dbReference type="EMBL" id="MFLF01000021">
    <property type="protein sequence ID" value="OGG58940.1"/>
    <property type="molecule type" value="Genomic_DNA"/>
</dbReference>
<dbReference type="InterPro" id="IPR011055">
    <property type="entry name" value="Dup_hybrid_motif"/>
</dbReference>
<comment type="caution">
    <text evidence="2">The sequence shown here is derived from an EMBL/GenBank/DDBJ whole genome shotgun (WGS) entry which is preliminary data.</text>
</comment>
<evidence type="ECO:0000313" key="2">
    <source>
        <dbReference type="EMBL" id="OGG58940.1"/>
    </source>
</evidence>
<dbReference type="AlphaFoldDB" id="A0A1F6DC83"/>
<dbReference type="Proteomes" id="UP000178794">
    <property type="component" value="Unassembled WGS sequence"/>
</dbReference>
<dbReference type="InterPro" id="IPR016047">
    <property type="entry name" value="M23ase_b-sheet_dom"/>
</dbReference>